<sequence>MKLMKLVNWCYYGHRPDTHFDKVEWENLQKHTKDKTCYNLEKNHLTNKWENMKKESKLYNRLMRLDTGLGGIRSLIEAPPEWWEDKINERKEYAKFRNKNLIIFDEKYALLFRDSVAIGNQTMTSLQFQKIPIRTNKIWRKMEISKSSIYEEKVDALLDSISTKAHKHFHKIILP</sequence>
<proteinExistence type="predicted"/>
<dbReference type="AlphaFoldDB" id="A0A9R1UZM1"/>
<feature type="domain" description="Myb/SANT-like" evidence="1">
    <location>
        <begin position="12"/>
        <end position="84"/>
    </location>
</feature>
<organism evidence="2 3">
    <name type="scientific">Lactuca sativa</name>
    <name type="common">Garden lettuce</name>
    <dbReference type="NCBI Taxonomy" id="4236"/>
    <lineage>
        <taxon>Eukaryota</taxon>
        <taxon>Viridiplantae</taxon>
        <taxon>Streptophyta</taxon>
        <taxon>Embryophyta</taxon>
        <taxon>Tracheophyta</taxon>
        <taxon>Spermatophyta</taxon>
        <taxon>Magnoliopsida</taxon>
        <taxon>eudicotyledons</taxon>
        <taxon>Gunneridae</taxon>
        <taxon>Pentapetalae</taxon>
        <taxon>asterids</taxon>
        <taxon>campanulids</taxon>
        <taxon>Asterales</taxon>
        <taxon>Asteraceae</taxon>
        <taxon>Cichorioideae</taxon>
        <taxon>Cichorieae</taxon>
        <taxon>Lactucinae</taxon>
        <taxon>Lactuca</taxon>
    </lineage>
</organism>
<comment type="caution">
    <text evidence="2">The sequence shown here is derived from an EMBL/GenBank/DDBJ whole genome shotgun (WGS) entry which is preliminary data.</text>
</comment>
<dbReference type="Pfam" id="PF12776">
    <property type="entry name" value="Myb_DNA-bind_3"/>
    <property type="match status" value="1"/>
</dbReference>
<keyword evidence="3" id="KW-1185">Reference proteome</keyword>
<dbReference type="PANTHER" id="PTHR31704:SF37">
    <property type="entry name" value="HEAT SHOCK PROTEIN"/>
    <property type="match status" value="1"/>
</dbReference>
<reference evidence="2 3" key="1">
    <citation type="journal article" date="2017" name="Nat. Commun.">
        <title>Genome assembly with in vitro proximity ligation data and whole-genome triplication in lettuce.</title>
        <authorList>
            <person name="Reyes-Chin-Wo S."/>
            <person name="Wang Z."/>
            <person name="Yang X."/>
            <person name="Kozik A."/>
            <person name="Arikit S."/>
            <person name="Song C."/>
            <person name="Xia L."/>
            <person name="Froenicke L."/>
            <person name="Lavelle D.O."/>
            <person name="Truco M.J."/>
            <person name="Xia R."/>
            <person name="Zhu S."/>
            <person name="Xu C."/>
            <person name="Xu H."/>
            <person name="Xu X."/>
            <person name="Cox K."/>
            <person name="Korf I."/>
            <person name="Meyers B.C."/>
            <person name="Michelmore R.W."/>
        </authorList>
    </citation>
    <scope>NUCLEOTIDE SEQUENCE [LARGE SCALE GENOMIC DNA]</scope>
    <source>
        <strain evidence="3">cv. Salinas</strain>
        <tissue evidence="2">Seedlings</tissue>
    </source>
</reference>
<gene>
    <name evidence="2" type="ORF">LSAT_V11C700376300</name>
</gene>
<dbReference type="PANTHER" id="PTHR31704">
    <property type="entry name" value="MYB/SANT-LIKE DNA-BINDING DOMAIN PROTEIN-RELATED"/>
    <property type="match status" value="1"/>
</dbReference>
<dbReference type="Proteomes" id="UP000235145">
    <property type="component" value="Unassembled WGS sequence"/>
</dbReference>
<evidence type="ECO:0000259" key="1">
    <source>
        <dbReference type="Pfam" id="PF12776"/>
    </source>
</evidence>
<evidence type="ECO:0000313" key="2">
    <source>
        <dbReference type="EMBL" id="KAJ0195972.1"/>
    </source>
</evidence>
<dbReference type="InterPro" id="IPR024752">
    <property type="entry name" value="Myb/SANT-like_dom"/>
</dbReference>
<evidence type="ECO:0000313" key="3">
    <source>
        <dbReference type="Proteomes" id="UP000235145"/>
    </source>
</evidence>
<dbReference type="EMBL" id="NBSK02000007">
    <property type="protein sequence ID" value="KAJ0195972.1"/>
    <property type="molecule type" value="Genomic_DNA"/>
</dbReference>
<accession>A0A9R1UZM1</accession>
<protein>
    <recommendedName>
        <fullName evidence="1">Myb/SANT-like domain-containing protein</fullName>
    </recommendedName>
</protein>
<name>A0A9R1UZM1_LACSA</name>